<feature type="chain" id="PRO_5026052243" evidence="1">
    <location>
        <begin position="27"/>
        <end position="133"/>
    </location>
</feature>
<sequence>MPPVRILKRVAFAVAALALSAGAAWAFEEKPFDMDAFKAAQNAGKPILVDAYASWCPVCRAQQAVLGGLKTNPKYDSLVVFKVDYDNQRDALDTFNVQKQSTLIGFKGEKETGRSVGDTNAASIEKLIGTTLN</sequence>
<keyword evidence="4" id="KW-1185">Reference proteome</keyword>
<dbReference type="GO" id="GO:0045454">
    <property type="term" value="P:cell redox homeostasis"/>
    <property type="evidence" value="ECO:0007669"/>
    <property type="project" value="TreeGrafter"/>
</dbReference>
<reference evidence="3 4" key="1">
    <citation type="submission" date="2019-11" db="EMBL/GenBank/DDBJ databases">
        <title>Identification of a novel strain.</title>
        <authorList>
            <person name="Xu Q."/>
            <person name="Wang G."/>
        </authorList>
    </citation>
    <scope>NUCLEOTIDE SEQUENCE [LARGE SCALE GENOMIC DNA]</scope>
    <source>
        <strain evidence="4">xq</strain>
    </source>
</reference>
<evidence type="ECO:0000313" key="3">
    <source>
        <dbReference type="EMBL" id="MTD93202.1"/>
    </source>
</evidence>
<protein>
    <submittedName>
        <fullName evidence="3">Thioredoxin</fullName>
    </submittedName>
</protein>
<dbReference type="RefSeq" id="WP_154737761.1">
    <property type="nucleotide sequence ID" value="NZ_WMBQ01000001.1"/>
</dbReference>
<dbReference type="Pfam" id="PF00085">
    <property type="entry name" value="Thioredoxin"/>
    <property type="match status" value="1"/>
</dbReference>
<name>A0A6I3KHP3_9HYPH</name>
<dbReference type="GO" id="GO:0005829">
    <property type="term" value="C:cytosol"/>
    <property type="evidence" value="ECO:0007669"/>
    <property type="project" value="TreeGrafter"/>
</dbReference>
<evidence type="ECO:0000313" key="4">
    <source>
        <dbReference type="Proteomes" id="UP000440694"/>
    </source>
</evidence>
<comment type="caution">
    <text evidence="3">The sequence shown here is derived from an EMBL/GenBank/DDBJ whole genome shotgun (WGS) entry which is preliminary data.</text>
</comment>
<evidence type="ECO:0000259" key="2">
    <source>
        <dbReference type="PROSITE" id="PS51352"/>
    </source>
</evidence>
<dbReference type="GO" id="GO:0015035">
    <property type="term" value="F:protein-disulfide reductase activity"/>
    <property type="evidence" value="ECO:0007669"/>
    <property type="project" value="TreeGrafter"/>
</dbReference>
<organism evidence="3 4">
    <name type="scientific">Hyphomicrobium album</name>
    <dbReference type="NCBI Taxonomy" id="2665159"/>
    <lineage>
        <taxon>Bacteria</taxon>
        <taxon>Pseudomonadati</taxon>
        <taxon>Pseudomonadota</taxon>
        <taxon>Alphaproteobacteria</taxon>
        <taxon>Hyphomicrobiales</taxon>
        <taxon>Hyphomicrobiaceae</taxon>
        <taxon>Hyphomicrobium</taxon>
    </lineage>
</organism>
<proteinExistence type="predicted"/>
<dbReference type="Gene3D" id="3.40.30.10">
    <property type="entry name" value="Glutaredoxin"/>
    <property type="match status" value="1"/>
</dbReference>
<dbReference type="CDD" id="cd02947">
    <property type="entry name" value="TRX_family"/>
    <property type="match status" value="1"/>
</dbReference>
<dbReference type="PANTHER" id="PTHR45663:SF11">
    <property type="entry name" value="GEO12009P1"/>
    <property type="match status" value="1"/>
</dbReference>
<evidence type="ECO:0000256" key="1">
    <source>
        <dbReference type="SAM" id="SignalP"/>
    </source>
</evidence>
<dbReference type="SUPFAM" id="SSF52833">
    <property type="entry name" value="Thioredoxin-like"/>
    <property type="match status" value="1"/>
</dbReference>
<dbReference type="InterPro" id="IPR013766">
    <property type="entry name" value="Thioredoxin_domain"/>
</dbReference>
<dbReference type="AlphaFoldDB" id="A0A6I3KHP3"/>
<keyword evidence="1" id="KW-0732">Signal</keyword>
<dbReference type="PANTHER" id="PTHR45663">
    <property type="entry name" value="GEO12009P1"/>
    <property type="match status" value="1"/>
</dbReference>
<dbReference type="InterPro" id="IPR036249">
    <property type="entry name" value="Thioredoxin-like_sf"/>
</dbReference>
<feature type="domain" description="Thioredoxin" evidence="2">
    <location>
        <begin position="12"/>
        <end position="133"/>
    </location>
</feature>
<dbReference type="Proteomes" id="UP000440694">
    <property type="component" value="Unassembled WGS sequence"/>
</dbReference>
<feature type="signal peptide" evidence="1">
    <location>
        <begin position="1"/>
        <end position="26"/>
    </location>
</feature>
<accession>A0A6I3KHP3</accession>
<dbReference type="EMBL" id="WMBQ01000001">
    <property type="protein sequence ID" value="MTD93202.1"/>
    <property type="molecule type" value="Genomic_DNA"/>
</dbReference>
<dbReference type="PROSITE" id="PS51352">
    <property type="entry name" value="THIOREDOXIN_2"/>
    <property type="match status" value="1"/>
</dbReference>
<gene>
    <name evidence="3" type="ORF">GIW81_02505</name>
</gene>